<evidence type="ECO:0000313" key="9">
    <source>
        <dbReference type="EMBL" id="KAG2556895.1"/>
    </source>
</evidence>
<evidence type="ECO:0000256" key="4">
    <source>
        <dbReference type="ARBA" id="ARBA00022741"/>
    </source>
</evidence>
<proteinExistence type="inferred from homology"/>
<dbReference type="Gene3D" id="3.40.50.300">
    <property type="entry name" value="P-loop containing nucleotide triphosphate hydrolases"/>
    <property type="match status" value="1"/>
</dbReference>
<dbReference type="CDD" id="cd14798">
    <property type="entry name" value="RX-CC_like"/>
    <property type="match status" value="1"/>
</dbReference>
<evidence type="ECO:0000256" key="5">
    <source>
        <dbReference type="ARBA" id="ARBA00022821"/>
    </source>
</evidence>
<feature type="domain" description="NB-ARC" evidence="7">
    <location>
        <begin position="217"/>
        <end position="287"/>
    </location>
</feature>
<dbReference type="GO" id="GO:0043531">
    <property type="term" value="F:ADP binding"/>
    <property type="evidence" value="ECO:0007669"/>
    <property type="project" value="InterPro"/>
</dbReference>
<reference evidence="9" key="1">
    <citation type="submission" date="2020-05" db="EMBL/GenBank/DDBJ databases">
        <title>WGS assembly of Panicum virgatum.</title>
        <authorList>
            <person name="Lovell J.T."/>
            <person name="Jenkins J."/>
            <person name="Shu S."/>
            <person name="Juenger T.E."/>
            <person name="Schmutz J."/>
        </authorList>
    </citation>
    <scope>NUCLEOTIDE SEQUENCE</scope>
    <source>
        <strain evidence="9">AP13</strain>
    </source>
</reference>
<dbReference type="SUPFAM" id="SSF52540">
    <property type="entry name" value="P-loop containing nucleoside triphosphate hydrolases"/>
    <property type="match status" value="1"/>
</dbReference>
<keyword evidence="6" id="KW-0175">Coiled coil</keyword>
<keyword evidence="4" id="KW-0547">Nucleotide-binding</keyword>
<dbReference type="Pfam" id="PF18052">
    <property type="entry name" value="Rx_N"/>
    <property type="match status" value="1"/>
</dbReference>
<dbReference type="PANTHER" id="PTHR19338">
    <property type="entry name" value="TRANSLOCASE OF INNER MITOCHONDRIAL MEMBRANE 13 HOMOLOG"/>
    <property type="match status" value="1"/>
</dbReference>
<dbReference type="Proteomes" id="UP000823388">
    <property type="component" value="Chromosome 8N"/>
</dbReference>
<dbReference type="EMBL" id="CM029052">
    <property type="protein sequence ID" value="KAG2556895.1"/>
    <property type="molecule type" value="Genomic_DNA"/>
</dbReference>
<feature type="coiled-coil region" evidence="6">
    <location>
        <begin position="60"/>
        <end position="94"/>
    </location>
</feature>
<dbReference type="AlphaFoldDB" id="A0A8T0P7V6"/>
<protein>
    <submittedName>
        <fullName evidence="9">Uncharacterized protein</fullName>
    </submittedName>
</protein>
<keyword evidence="5" id="KW-0611">Plant defense</keyword>
<accession>A0A8T0P7V6</accession>
<dbReference type="GO" id="GO:0006952">
    <property type="term" value="P:defense response"/>
    <property type="evidence" value="ECO:0007669"/>
    <property type="project" value="UniProtKB-KW"/>
</dbReference>
<comment type="caution">
    <text evidence="9">The sequence shown here is derived from an EMBL/GenBank/DDBJ whole genome shotgun (WGS) entry which is preliminary data.</text>
</comment>
<keyword evidence="10" id="KW-1185">Reference proteome</keyword>
<dbReference type="InterPro" id="IPR027417">
    <property type="entry name" value="P-loop_NTPase"/>
</dbReference>
<dbReference type="Gene3D" id="1.20.5.4130">
    <property type="match status" value="1"/>
</dbReference>
<feature type="domain" description="Disease resistance N-terminal" evidence="8">
    <location>
        <begin position="48"/>
        <end position="144"/>
    </location>
</feature>
<keyword evidence="2" id="KW-0433">Leucine-rich repeat</keyword>
<dbReference type="PANTHER" id="PTHR19338:SF63">
    <property type="entry name" value="NB-ARC DOMAIN-CONTAINING PROTEIN"/>
    <property type="match status" value="1"/>
</dbReference>
<evidence type="ECO:0000256" key="2">
    <source>
        <dbReference type="ARBA" id="ARBA00022614"/>
    </source>
</evidence>
<evidence type="ECO:0000259" key="8">
    <source>
        <dbReference type="Pfam" id="PF18052"/>
    </source>
</evidence>
<evidence type="ECO:0000256" key="1">
    <source>
        <dbReference type="ARBA" id="ARBA00008894"/>
    </source>
</evidence>
<dbReference type="InterPro" id="IPR038005">
    <property type="entry name" value="RX-like_CC"/>
</dbReference>
<evidence type="ECO:0000313" key="10">
    <source>
        <dbReference type="Proteomes" id="UP000823388"/>
    </source>
</evidence>
<sequence>MVANTGSLLDDESDDESIKSIMLLKGIKGTHLSIPRIADMAEAVLLALTKIGSVLADETAKTMLAKLSEKVNNLRDLEDKIEQIRKQLTAMNNVIRKIGMVYLTDEVVRGWIGEVRKLAYRVEDVMDKYSYHTLQMEEEWFLKKFFIKGSHYVLVFSQIADEVVKIKKEIKNVIELKEQWLQPSQLVPDQFIEMERQWSQDSFPLLVKDEDLVGIEDNRRTLTKWLYSDELDSTVITISGMGRLGKTTLVTNVYDREKINFPAPAWMVVSQTYTMDALLRKLLMKVGGEQ</sequence>
<evidence type="ECO:0000256" key="3">
    <source>
        <dbReference type="ARBA" id="ARBA00022737"/>
    </source>
</evidence>
<dbReference type="Pfam" id="PF00931">
    <property type="entry name" value="NB-ARC"/>
    <property type="match status" value="1"/>
</dbReference>
<comment type="similarity">
    <text evidence="1">Belongs to the disease resistance NB-LRR family.</text>
</comment>
<dbReference type="InterPro" id="IPR041118">
    <property type="entry name" value="Rx_N"/>
</dbReference>
<organism evidence="9 10">
    <name type="scientific">Panicum virgatum</name>
    <name type="common">Blackwell switchgrass</name>
    <dbReference type="NCBI Taxonomy" id="38727"/>
    <lineage>
        <taxon>Eukaryota</taxon>
        <taxon>Viridiplantae</taxon>
        <taxon>Streptophyta</taxon>
        <taxon>Embryophyta</taxon>
        <taxon>Tracheophyta</taxon>
        <taxon>Spermatophyta</taxon>
        <taxon>Magnoliopsida</taxon>
        <taxon>Liliopsida</taxon>
        <taxon>Poales</taxon>
        <taxon>Poaceae</taxon>
        <taxon>PACMAD clade</taxon>
        <taxon>Panicoideae</taxon>
        <taxon>Panicodae</taxon>
        <taxon>Paniceae</taxon>
        <taxon>Panicinae</taxon>
        <taxon>Panicum</taxon>
        <taxon>Panicum sect. Hiantes</taxon>
    </lineage>
</organism>
<evidence type="ECO:0000259" key="7">
    <source>
        <dbReference type="Pfam" id="PF00931"/>
    </source>
</evidence>
<name>A0A8T0P7V6_PANVG</name>
<evidence type="ECO:0000256" key="6">
    <source>
        <dbReference type="SAM" id="Coils"/>
    </source>
</evidence>
<dbReference type="InterPro" id="IPR002182">
    <property type="entry name" value="NB-ARC"/>
</dbReference>
<keyword evidence="3" id="KW-0677">Repeat</keyword>
<gene>
    <name evidence="9" type="ORF">PVAP13_8NG155002</name>
</gene>